<evidence type="ECO:0000313" key="4">
    <source>
        <dbReference type="Proteomes" id="UP000507470"/>
    </source>
</evidence>
<name>A0A6J8BVP0_MYTCO</name>
<organism evidence="3 4">
    <name type="scientific">Mytilus coruscus</name>
    <name type="common">Sea mussel</name>
    <dbReference type="NCBI Taxonomy" id="42192"/>
    <lineage>
        <taxon>Eukaryota</taxon>
        <taxon>Metazoa</taxon>
        <taxon>Spiralia</taxon>
        <taxon>Lophotrochozoa</taxon>
        <taxon>Mollusca</taxon>
        <taxon>Bivalvia</taxon>
        <taxon>Autobranchia</taxon>
        <taxon>Pteriomorphia</taxon>
        <taxon>Mytilida</taxon>
        <taxon>Mytiloidea</taxon>
        <taxon>Mytilidae</taxon>
        <taxon>Mytilinae</taxon>
        <taxon>Mytilus</taxon>
    </lineage>
</organism>
<reference evidence="3 4" key="1">
    <citation type="submission" date="2020-06" db="EMBL/GenBank/DDBJ databases">
        <authorList>
            <person name="Li R."/>
            <person name="Bekaert M."/>
        </authorList>
    </citation>
    <scope>NUCLEOTIDE SEQUENCE [LARGE SCALE GENOMIC DNA]</scope>
    <source>
        <strain evidence="4">wild</strain>
    </source>
</reference>
<evidence type="ECO:0000256" key="1">
    <source>
        <dbReference type="SAM" id="MobiDB-lite"/>
    </source>
</evidence>
<evidence type="ECO:0000313" key="3">
    <source>
        <dbReference type="EMBL" id="CAC5387722.1"/>
    </source>
</evidence>
<accession>A0A6J8BVP0</accession>
<feature type="region of interest" description="Disordered" evidence="1">
    <location>
        <begin position="197"/>
        <end position="221"/>
    </location>
</feature>
<dbReference type="EMBL" id="CACVKT020004026">
    <property type="protein sequence ID" value="CAC5387722.1"/>
    <property type="molecule type" value="Genomic_DNA"/>
</dbReference>
<dbReference type="Proteomes" id="UP000507470">
    <property type="component" value="Unassembled WGS sequence"/>
</dbReference>
<protein>
    <submittedName>
        <fullName evidence="3">Uncharacterized protein</fullName>
    </submittedName>
</protein>
<feature type="transmembrane region" description="Helical" evidence="2">
    <location>
        <begin position="140"/>
        <end position="167"/>
    </location>
</feature>
<keyword evidence="2" id="KW-0472">Membrane</keyword>
<proteinExistence type="predicted"/>
<sequence length="291" mass="31924">MGYHNIHYGVIIKQNGDVERILHKCTSPLPGLYIEIQNVPSNDLSKTSSPLPSATSFSSRLDKTSPPLPNTTFQGQTISTYSASLKSTYLSQLASKSSALKESIGTSIVVQATAFVGFPETTSPDLLEFPSSDVPAKDELGGISAIVIIAIVAAFLIVIVILVTVVLCKRKRKTQVPTSNKPLTMVGKEVVYAHVNKPTVKREKSTSSQKSQPAASDDTYDHMEHCRLSQTHNPAERNYDTMRSIANGGEEENNYDHVTGTKMEPKRFVFDIATNNSHVEVEFHEVNSWSK</sequence>
<keyword evidence="2" id="KW-0812">Transmembrane</keyword>
<feature type="compositionally biased region" description="Low complexity" evidence="1">
    <location>
        <begin position="47"/>
        <end position="59"/>
    </location>
</feature>
<dbReference type="OrthoDB" id="10474581at2759"/>
<keyword evidence="4" id="KW-1185">Reference proteome</keyword>
<gene>
    <name evidence="3" type="ORF">MCOR_23016</name>
</gene>
<evidence type="ECO:0000256" key="2">
    <source>
        <dbReference type="SAM" id="Phobius"/>
    </source>
</evidence>
<dbReference type="AlphaFoldDB" id="A0A6J8BVP0"/>
<feature type="region of interest" description="Disordered" evidence="1">
    <location>
        <begin position="43"/>
        <end position="69"/>
    </location>
</feature>
<keyword evidence="2" id="KW-1133">Transmembrane helix</keyword>